<protein>
    <submittedName>
        <fullName evidence="2">Uncharacterized protein</fullName>
    </submittedName>
</protein>
<dbReference type="EMBL" id="RRCO01000005">
    <property type="protein sequence ID" value="RRJ24741.1"/>
    <property type="molecule type" value="Genomic_DNA"/>
</dbReference>
<keyword evidence="1" id="KW-0812">Transmembrane</keyword>
<evidence type="ECO:0000313" key="3">
    <source>
        <dbReference type="Proteomes" id="UP000272490"/>
    </source>
</evidence>
<sequence>MHRILFFSGIFSSVIMLFISILLWFKMGVRKAFSDILSYGSKKKWMVDRKMQNTTMPLRKINSRKLPAKRSINDIGKNNKDTDETILLKNYHGQILNNHNENTNFEIIEEINLIAGGR</sequence>
<evidence type="ECO:0000256" key="1">
    <source>
        <dbReference type="SAM" id="Phobius"/>
    </source>
</evidence>
<accession>A0A3P3QU46</accession>
<keyword evidence="3" id="KW-1185">Reference proteome</keyword>
<dbReference type="RefSeq" id="WP_128674651.1">
    <property type="nucleotide sequence ID" value="NZ_RRCO01000005.1"/>
</dbReference>
<name>A0A3P3QU46_9FIRM</name>
<dbReference type="OrthoDB" id="2065822at2"/>
<comment type="caution">
    <text evidence="2">The sequence shown here is derived from an EMBL/GenBank/DDBJ whole genome shotgun (WGS) entry which is preliminary data.</text>
</comment>
<keyword evidence="1" id="KW-0472">Membrane</keyword>
<proteinExistence type="predicted"/>
<dbReference type="AlphaFoldDB" id="A0A3P3QU46"/>
<feature type="transmembrane region" description="Helical" evidence="1">
    <location>
        <begin position="6"/>
        <end position="25"/>
    </location>
</feature>
<dbReference type="Proteomes" id="UP000272490">
    <property type="component" value="Unassembled WGS sequence"/>
</dbReference>
<gene>
    <name evidence="2" type="ORF">EHV10_10725</name>
</gene>
<reference evidence="2 3" key="1">
    <citation type="submission" date="2018-11" db="EMBL/GenBank/DDBJ databases">
        <title>Genome sequencing of Lachnoanaerobaculum sp. KCOM 2030 (= ChDC B114).</title>
        <authorList>
            <person name="Kook J.-K."/>
            <person name="Park S.-N."/>
            <person name="Lim Y.K."/>
        </authorList>
    </citation>
    <scope>NUCLEOTIDE SEQUENCE [LARGE SCALE GENOMIC DNA]</scope>
    <source>
        <strain evidence="2 3">KCOM 2030</strain>
    </source>
</reference>
<evidence type="ECO:0000313" key="2">
    <source>
        <dbReference type="EMBL" id="RRJ24741.1"/>
    </source>
</evidence>
<keyword evidence="1" id="KW-1133">Transmembrane helix</keyword>
<organism evidence="2 3">
    <name type="scientific">Lachnoanaerobaculum gingivalis</name>
    <dbReference type="NCBI Taxonomy" id="2490855"/>
    <lineage>
        <taxon>Bacteria</taxon>
        <taxon>Bacillati</taxon>
        <taxon>Bacillota</taxon>
        <taxon>Clostridia</taxon>
        <taxon>Lachnospirales</taxon>
        <taxon>Lachnospiraceae</taxon>
        <taxon>Lachnoanaerobaculum</taxon>
    </lineage>
</organism>